<dbReference type="AlphaFoldDB" id="A0A2U2B3L7"/>
<dbReference type="InterPro" id="IPR058094">
    <property type="entry name" value="Ig-like_OmpL47-like"/>
</dbReference>
<dbReference type="EMBL" id="QEWP01000029">
    <property type="protein sequence ID" value="PWD97656.1"/>
    <property type="molecule type" value="Genomic_DNA"/>
</dbReference>
<evidence type="ECO:0000313" key="2">
    <source>
        <dbReference type="Proteomes" id="UP000244956"/>
    </source>
</evidence>
<reference evidence="1 2" key="1">
    <citation type="submission" date="2018-05" db="EMBL/GenBank/DDBJ databases">
        <title>Marinilabilia rubrum sp. nov., isolated from saltern sediment.</title>
        <authorList>
            <person name="Zhang R."/>
        </authorList>
    </citation>
    <scope>NUCLEOTIDE SEQUENCE [LARGE SCALE GENOMIC DNA]</scope>
    <source>
        <strain evidence="1 2">WTE16</strain>
    </source>
</reference>
<comment type="caution">
    <text evidence="1">The sequence shown here is derived from an EMBL/GenBank/DDBJ whole genome shotgun (WGS) entry which is preliminary data.</text>
</comment>
<accession>A0A2U2B3L7</accession>
<keyword evidence="2" id="KW-1185">Reference proteome</keyword>
<dbReference type="NCBIfam" id="NF047446">
    <property type="entry name" value="barrel_OmpL47"/>
    <property type="match status" value="4"/>
</dbReference>
<dbReference type="Gene3D" id="3.30.1920.20">
    <property type="match status" value="2"/>
</dbReference>
<evidence type="ECO:0000313" key="1">
    <source>
        <dbReference type="EMBL" id="PWD97656.1"/>
    </source>
</evidence>
<evidence type="ECO:0008006" key="3">
    <source>
        <dbReference type="Google" id="ProtNLM"/>
    </source>
</evidence>
<organism evidence="1 2">
    <name type="scientific">Marinilabilia rubra</name>
    <dbReference type="NCBI Taxonomy" id="2162893"/>
    <lineage>
        <taxon>Bacteria</taxon>
        <taxon>Pseudomonadati</taxon>
        <taxon>Bacteroidota</taxon>
        <taxon>Bacteroidia</taxon>
        <taxon>Marinilabiliales</taxon>
        <taxon>Marinilabiliaceae</taxon>
        <taxon>Marinilabilia</taxon>
    </lineage>
</organism>
<protein>
    <recommendedName>
        <fullName evidence="3">Ig-like domain-containing protein</fullName>
    </recommendedName>
</protein>
<sequence length="612" mass="68707">MGETKNEPMTTFQNFYQKLKSIRKTSGVIRVATFCVLFGPISNLQAQELPKHEKCIYRSPEGKLFINKDLPLFVKVSTSPDADSENFLLKSSKTAQYSNPMFLDTEGWNTLRSPSAVDSATRKTVYPLQDVIFDMYADGIAPKSKLNFGSSCKYENDEVTFLGGKVALRISGDDEMSGIQDFYYSVNSGSYQSNSNHPLEIEEEGKYEFKYYAVDNVGNAEELHEVNFVIDKSAPVTKHEIDGLKQNNILAPDAKISLVSNDSLSGVKKLFYAIDDKEFKLYRKPIPVALIQNGKGKIAYYAVDQVGNKEEPRFIGTLASANKEASEGDVFDYYIDRSAPEVTFEFDGDFYEGDREYISARTKVKLEATDDKSGVQKILYSYNSFITNETYDEPFNPDGNSPVELSYTAVDYVENTAEEKAHNFYIDRLAPKTNISFDGPVFRNRDTVFVSSKTSLRILGEDKESGLKEISYTLNGEKFSYDKPFSSEKNGANRLEWISVDNVNNKEALQKLVFVVDNEAPSVHYHFSVEPIGEKVVREEQYVIYPSNTKLYIGATDDVTGEESLKYTINGGTPSGKIPVGGFESGNYEIEIMVSDVLGNETAKRIRFAIEN</sequence>
<gene>
    <name evidence="1" type="ORF">DDZ16_19675</name>
</gene>
<name>A0A2U2B3L7_9BACT</name>
<proteinExistence type="predicted"/>
<dbReference type="Proteomes" id="UP000244956">
    <property type="component" value="Unassembled WGS sequence"/>
</dbReference>